<dbReference type="AlphaFoldDB" id="A0A0M3KJ04"/>
<sequence>LNHLCCVFARIISVNPLEIEDKSGRILLGVSPTKHCKIGDYCYVLIDTCSLPPRCTRLTVVPESLKTVAEYQLQLARNRANERSNQRVCADDQFDNAFSADQKQEMDIDERDDAARFTTPTTAVKMETN</sequence>
<proteinExistence type="predicted"/>
<dbReference type="WBParaSite" id="ASIM_0002097601-mRNA-1">
    <property type="protein sequence ID" value="ASIM_0002097601-mRNA-1"/>
    <property type="gene ID" value="ASIM_0002097601"/>
</dbReference>
<accession>A0A0M3KJ04</accession>
<name>A0A0M3KJ04_ANISI</name>
<organism evidence="1">
    <name type="scientific">Anisakis simplex</name>
    <name type="common">Herring worm</name>
    <dbReference type="NCBI Taxonomy" id="6269"/>
    <lineage>
        <taxon>Eukaryota</taxon>
        <taxon>Metazoa</taxon>
        <taxon>Ecdysozoa</taxon>
        <taxon>Nematoda</taxon>
        <taxon>Chromadorea</taxon>
        <taxon>Rhabditida</taxon>
        <taxon>Spirurina</taxon>
        <taxon>Ascaridomorpha</taxon>
        <taxon>Ascaridoidea</taxon>
        <taxon>Anisakidae</taxon>
        <taxon>Anisakis</taxon>
        <taxon>Anisakis simplex complex</taxon>
    </lineage>
</organism>
<evidence type="ECO:0000313" key="1">
    <source>
        <dbReference type="WBParaSite" id="ASIM_0002097601-mRNA-1"/>
    </source>
</evidence>
<reference evidence="1" key="1">
    <citation type="submission" date="2017-02" db="UniProtKB">
        <authorList>
            <consortium name="WormBaseParasite"/>
        </authorList>
    </citation>
    <scope>IDENTIFICATION</scope>
</reference>
<protein>
    <submittedName>
        <fullName evidence="1">RMI1_N domain-containing protein</fullName>
    </submittedName>
</protein>